<dbReference type="PANTHER" id="PTHR19278:SF9">
    <property type="entry name" value="URIDINE 5'-MONOPHOSPHATE SYNTHASE"/>
    <property type="match status" value="1"/>
</dbReference>
<keyword evidence="2" id="KW-0665">Pyrimidine biosynthesis</keyword>
<evidence type="ECO:0000313" key="4">
    <source>
        <dbReference type="EMBL" id="OJJ45705.1"/>
    </source>
</evidence>
<dbReference type="Gene3D" id="3.20.20.70">
    <property type="entry name" value="Aldolase class I"/>
    <property type="match status" value="1"/>
</dbReference>
<evidence type="ECO:0000256" key="2">
    <source>
        <dbReference type="ARBA" id="ARBA00022975"/>
    </source>
</evidence>
<dbReference type="EMBL" id="KV878344">
    <property type="protein sequence ID" value="OJJ45705.1"/>
    <property type="molecule type" value="Genomic_DNA"/>
</dbReference>
<gene>
    <name evidence="4" type="ORF">ASPZODRAFT_17152</name>
</gene>
<evidence type="ECO:0000256" key="3">
    <source>
        <dbReference type="SAM" id="MobiDB-lite"/>
    </source>
</evidence>
<dbReference type="OrthoDB" id="10263753at2759"/>
<sequence>MANPSEPTPLAGTNRLITYLRTLATSKRSLPHGQLVCVCASHTISTTDALLELAESIGPHIAILQVQADIIDDWNEETGRRLMVLAKRYAFLIWEGGRILNASVDVVGKQSNESNEVKKTVIDLIRKKYTKGVIKPASWAGIATAWASGVAVDNQEADMLIPSLKAAARETVADTVQTIRTEITAEQSDDYEDEPDNEITDVKFTVNHDLGSELVVNNDDYSINGDGLPLRKASTISLTQTITQHTEPSQGQESSDSFEEAAVFPIDDLPPPPLLARGLVLCLPSANDTSFTSEYRETCIAAARANQDFVIGFMSTEPWDIASQRNGLESSPASFNGKGRNGRRRPEDLDESSYFALFSLVPHRYDTFQPSNGRWDLLEDDETVNDDISTEPLSPSNTSFNPHAAKLHSIIGQALKCRDAQSSDHTQVDSCEDLKIIHVPVISLP</sequence>
<evidence type="ECO:0000313" key="5">
    <source>
        <dbReference type="Proteomes" id="UP000184188"/>
    </source>
</evidence>
<dbReference type="AlphaFoldDB" id="A0A1L9SEL9"/>
<accession>A0A1L9SEL9</accession>
<protein>
    <submittedName>
        <fullName evidence="4">Uncharacterized protein</fullName>
    </submittedName>
</protein>
<dbReference type="GO" id="GO:0019856">
    <property type="term" value="P:pyrimidine nucleobase biosynthetic process"/>
    <property type="evidence" value="ECO:0007669"/>
    <property type="project" value="TreeGrafter"/>
</dbReference>
<organism evidence="4 5">
    <name type="scientific">Penicilliopsis zonata CBS 506.65</name>
    <dbReference type="NCBI Taxonomy" id="1073090"/>
    <lineage>
        <taxon>Eukaryota</taxon>
        <taxon>Fungi</taxon>
        <taxon>Dikarya</taxon>
        <taxon>Ascomycota</taxon>
        <taxon>Pezizomycotina</taxon>
        <taxon>Eurotiomycetes</taxon>
        <taxon>Eurotiomycetidae</taxon>
        <taxon>Eurotiales</taxon>
        <taxon>Aspergillaceae</taxon>
        <taxon>Penicilliopsis</taxon>
    </lineage>
</organism>
<keyword evidence="5" id="KW-1185">Reference proteome</keyword>
<dbReference type="RefSeq" id="XP_022580215.1">
    <property type="nucleotide sequence ID" value="XM_022726968.1"/>
</dbReference>
<dbReference type="STRING" id="1073090.A0A1L9SEL9"/>
<evidence type="ECO:0000256" key="1">
    <source>
        <dbReference type="ARBA" id="ARBA00004725"/>
    </source>
</evidence>
<feature type="compositionally biased region" description="Polar residues" evidence="3">
    <location>
        <begin position="324"/>
        <end position="334"/>
    </location>
</feature>
<feature type="region of interest" description="Disordered" evidence="3">
    <location>
        <begin position="324"/>
        <end position="347"/>
    </location>
</feature>
<reference evidence="5" key="1">
    <citation type="journal article" date="2017" name="Genome Biol.">
        <title>Comparative genomics reveals high biological diversity and specific adaptations in the industrially and medically important fungal genus Aspergillus.</title>
        <authorList>
            <person name="de Vries R.P."/>
            <person name="Riley R."/>
            <person name="Wiebenga A."/>
            <person name="Aguilar-Osorio G."/>
            <person name="Amillis S."/>
            <person name="Uchima C.A."/>
            <person name="Anderluh G."/>
            <person name="Asadollahi M."/>
            <person name="Askin M."/>
            <person name="Barry K."/>
            <person name="Battaglia E."/>
            <person name="Bayram O."/>
            <person name="Benocci T."/>
            <person name="Braus-Stromeyer S.A."/>
            <person name="Caldana C."/>
            <person name="Canovas D."/>
            <person name="Cerqueira G.C."/>
            <person name="Chen F."/>
            <person name="Chen W."/>
            <person name="Choi C."/>
            <person name="Clum A."/>
            <person name="Dos Santos R.A."/>
            <person name="Damasio A.R."/>
            <person name="Diallinas G."/>
            <person name="Emri T."/>
            <person name="Fekete E."/>
            <person name="Flipphi M."/>
            <person name="Freyberg S."/>
            <person name="Gallo A."/>
            <person name="Gournas C."/>
            <person name="Habgood R."/>
            <person name="Hainaut M."/>
            <person name="Harispe M.L."/>
            <person name="Henrissat B."/>
            <person name="Hilden K.S."/>
            <person name="Hope R."/>
            <person name="Hossain A."/>
            <person name="Karabika E."/>
            <person name="Karaffa L."/>
            <person name="Karanyi Z."/>
            <person name="Krasevec N."/>
            <person name="Kuo A."/>
            <person name="Kusch H."/>
            <person name="LaButti K."/>
            <person name="Lagendijk E.L."/>
            <person name="Lapidus A."/>
            <person name="Levasseur A."/>
            <person name="Lindquist E."/>
            <person name="Lipzen A."/>
            <person name="Logrieco A.F."/>
            <person name="MacCabe A."/>
            <person name="Maekelae M.R."/>
            <person name="Malavazi I."/>
            <person name="Melin P."/>
            <person name="Meyer V."/>
            <person name="Mielnichuk N."/>
            <person name="Miskei M."/>
            <person name="Molnar A.P."/>
            <person name="Mule G."/>
            <person name="Ngan C.Y."/>
            <person name="Orejas M."/>
            <person name="Orosz E."/>
            <person name="Ouedraogo J.P."/>
            <person name="Overkamp K.M."/>
            <person name="Park H.-S."/>
            <person name="Perrone G."/>
            <person name="Piumi F."/>
            <person name="Punt P.J."/>
            <person name="Ram A.F."/>
            <person name="Ramon A."/>
            <person name="Rauscher S."/>
            <person name="Record E."/>
            <person name="Riano-Pachon D.M."/>
            <person name="Robert V."/>
            <person name="Roehrig J."/>
            <person name="Ruller R."/>
            <person name="Salamov A."/>
            <person name="Salih N.S."/>
            <person name="Samson R.A."/>
            <person name="Sandor E."/>
            <person name="Sanguinetti M."/>
            <person name="Schuetze T."/>
            <person name="Sepcic K."/>
            <person name="Shelest E."/>
            <person name="Sherlock G."/>
            <person name="Sophianopoulou V."/>
            <person name="Squina F.M."/>
            <person name="Sun H."/>
            <person name="Susca A."/>
            <person name="Todd R.B."/>
            <person name="Tsang A."/>
            <person name="Unkles S.E."/>
            <person name="van de Wiele N."/>
            <person name="van Rossen-Uffink D."/>
            <person name="Oliveira J.V."/>
            <person name="Vesth T.C."/>
            <person name="Visser J."/>
            <person name="Yu J.-H."/>
            <person name="Zhou M."/>
            <person name="Andersen M.R."/>
            <person name="Archer D.B."/>
            <person name="Baker S.E."/>
            <person name="Benoit I."/>
            <person name="Brakhage A.A."/>
            <person name="Braus G.H."/>
            <person name="Fischer R."/>
            <person name="Frisvad J.C."/>
            <person name="Goldman G.H."/>
            <person name="Houbraken J."/>
            <person name="Oakley B."/>
            <person name="Pocsi I."/>
            <person name="Scazzocchio C."/>
            <person name="Seiboth B."/>
            <person name="vanKuyk P.A."/>
            <person name="Wortman J."/>
            <person name="Dyer P.S."/>
            <person name="Grigoriev I.V."/>
        </authorList>
    </citation>
    <scope>NUCLEOTIDE SEQUENCE [LARGE SCALE GENOMIC DNA]</scope>
    <source>
        <strain evidence="5">CBS 506.65</strain>
    </source>
</reference>
<name>A0A1L9SEL9_9EURO</name>
<dbReference type="Proteomes" id="UP000184188">
    <property type="component" value="Unassembled WGS sequence"/>
</dbReference>
<dbReference type="GO" id="GO:0004588">
    <property type="term" value="F:orotate phosphoribosyltransferase activity"/>
    <property type="evidence" value="ECO:0007669"/>
    <property type="project" value="TreeGrafter"/>
</dbReference>
<dbReference type="GO" id="GO:0006222">
    <property type="term" value="P:UMP biosynthetic process"/>
    <property type="evidence" value="ECO:0007669"/>
    <property type="project" value="TreeGrafter"/>
</dbReference>
<dbReference type="InterPro" id="IPR013785">
    <property type="entry name" value="Aldolase_TIM"/>
</dbReference>
<comment type="pathway">
    <text evidence="1">Pyrimidine metabolism; UMP biosynthesis via de novo pathway.</text>
</comment>
<dbReference type="VEuPathDB" id="FungiDB:ASPZODRAFT_17152"/>
<proteinExistence type="predicted"/>
<dbReference type="PANTHER" id="PTHR19278">
    <property type="entry name" value="OROTATE PHOSPHORIBOSYLTRANSFERASE"/>
    <property type="match status" value="1"/>
</dbReference>
<dbReference type="GeneID" id="34613432"/>